<keyword evidence="3" id="KW-0238">DNA-binding</keyword>
<dbReference type="GO" id="GO:0046983">
    <property type="term" value="F:protein dimerization activity"/>
    <property type="evidence" value="ECO:0007669"/>
    <property type="project" value="InterPro"/>
</dbReference>
<name>A0A5N5TL82_9CRUS</name>
<feature type="region of interest" description="Disordered" evidence="7">
    <location>
        <begin position="106"/>
        <end position="136"/>
    </location>
</feature>
<evidence type="ECO:0000256" key="6">
    <source>
        <dbReference type="SAM" id="Coils"/>
    </source>
</evidence>
<keyword evidence="2" id="KW-0805">Transcription regulation</keyword>
<evidence type="ECO:0000256" key="3">
    <source>
        <dbReference type="ARBA" id="ARBA00023125"/>
    </source>
</evidence>
<keyword evidence="5" id="KW-0539">Nucleus</keyword>
<dbReference type="OrthoDB" id="419455at2759"/>
<dbReference type="InterPro" id="IPR036638">
    <property type="entry name" value="HLH_DNA-bd_sf"/>
</dbReference>
<organism evidence="9 10">
    <name type="scientific">Armadillidium nasatum</name>
    <dbReference type="NCBI Taxonomy" id="96803"/>
    <lineage>
        <taxon>Eukaryota</taxon>
        <taxon>Metazoa</taxon>
        <taxon>Ecdysozoa</taxon>
        <taxon>Arthropoda</taxon>
        <taxon>Crustacea</taxon>
        <taxon>Multicrustacea</taxon>
        <taxon>Malacostraca</taxon>
        <taxon>Eumalacostraca</taxon>
        <taxon>Peracarida</taxon>
        <taxon>Isopoda</taxon>
        <taxon>Oniscidea</taxon>
        <taxon>Crinocheta</taxon>
        <taxon>Armadillidiidae</taxon>
        <taxon>Armadillidium</taxon>
    </lineage>
</organism>
<keyword evidence="10" id="KW-1185">Reference proteome</keyword>
<comment type="caution">
    <text evidence="9">The sequence shown here is derived from an EMBL/GenBank/DDBJ whole genome shotgun (WGS) entry which is preliminary data.</text>
</comment>
<feature type="region of interest" description="Disordered" evidence="7">
    <location>
        <begin position="260"/>
        <end position="322"/>
    </location>
</feature>
<dbReference type="InterPro" id="IPR011598">
    <property type="entry name" value="bHLH_dom"/>
</dbReference>
<evidence type="ECO:0000256" key="5">
    <source>
        <dbReference type="ARBA" id="ARBA00023242"/>
    </source>
</evidence>
<dbReference type="Pfam" id="PF00010">
    <property type="entry name" value="HLH"/>
    <property type="match status" value="1"/>
</dbReference>
<feature type="compositionally biased region" description="Basic and acidic residues" evidence="7">
    <location>
        <begin position="41"/>
        <end position="55"/>
    </location>
</feature>
<dbReference type="SUPFAM" id="SSF47459">
    <property type="entry name" value="HLH, helix-loop-helix DNA-binding domain"/>
    <property type="match status" value="1"/>
</dbReference>
<gene>
    <name evidence="9" type="primary">Mnt</name>
    <name evidence="9" type="ORF">Anas_00648</name>
</gene>
<feature type="compositionally biased region" description="Low complexity" evidence="7">
    <location>
        <begin position="109"/>
        <end position="130"/>
    </location>
</feature>
<proteinExistence type="predicted"/>
<reference evidence="9 10" key="1">
    <citation type="journal article" date="2019" name="PLoS Biol.">
        <title>Sex chromosomes control vertical transmission of feminizing Wolbachia symbionts in an isopod.</title>
        <authorList>
            <person name="Becking T."/>
            <person name="Chebbi M.A."/>
            <person name="Giraud I."/>
            <person name="Moumen B."/>
            <person name="Laverre T."/>
            <person name="Caubet Y."/>
            <person name="Peccoud J."/>
            <person name="Gilbert C."/>
            <person name="Cordaux R."/>
        </authorList>
    </citation>
    <scope>NUCLEOTIDE SEQUENCE [LARGE SCALE GENOMIC DNA]</scope>
    <source>
        <strain evidence="9">ANa2</strain>
        <tissue evidence="9">Whole body excluding digestive tract and cuticle</tissue>
    </source>
</reference>
<evidence type="ECO:0000256" key="7">
    <source>
        <dbReference type="SAM" id="MobiDB-lite"/>
    </source>
</evidence>
<evidence type="ECO:0000313" key="10">
    <source>
        <dbReference type="Proteomes" id="UP000326759"/>
    </source>
</evidence>
<feature type="compositionally biased region" description="Basic and acidic residues" evidence="7">
    <location>
        <begin position="166"/>
        <end position="181"/>
    </location>
</feature>
<dbReference type="GO" id="GO:0005634">
    <property type="term" value="C:nucleus"/>
    <property type="evidence" value="ECO:0007669"/>
    <property type="project" value="UniProtKB-SubCell"/>
</dbReference>
<evidence type="ECO:0000259" key="8">
    <source>
        <dbReference type="Pfam" id="PF00010"/>
    </source>
</evidence>
<evidence type="ECO:0000256" key="1">
    <source>
        <dbReference type="ARBA" id="ARBA00004123"/>
    </source>
</evidence>
<dbReference type="PANTHER" id="PTHR11969:SF99">
    <property type="entry name" value="MAX-BINDING PROTEIN MNT"/>
    <property type="match status" value="1"/>
</dbReference>
<comment type="subcellular location">
    <subcellularLocation>
        <location evidence="1">Nucleus</location>
    </subcellularLocation>
</comment>
<feature type="region of interest" description="Disordered" evidence="7">
    <location>
        <begin position="19"/>
        <end position="77"/>
    </location>
</feature>
<feature type="coiled-coil region" evidence="6">
    <location>
        <begin position="212"/>
        <end position="239"/>
    </location>
</feature>
<evidence type="ECO:0000313" key="9">
    <source>
        <dbReference type="EMBL" id="KAB7506925.1"/>
    </source>
</evidence>
<feature type="region of interest" description="Disordered" evidence="7">
    <location>
        <begin position="152"/>
        <end position="197"/>
    </location>
</feature>
<feature type="region of interest" description="Disordered" evidence="7">
    <location>
        <begin position="446"/>
        <end position="466"/>
    </location>
</feature>
<dbReference type="Proteomes" id="UP000326759">
    <property type="component" value="Unassembled WGS sequence"/>
</dbReference>
<dbReference type="Gene3D" id="4.10.280.10">
    <property type="entry name" value="Helix-loop-helix DNA-binding domain"/>
    <property type="match status" value="1"/>
</dbReference>
<keyword evidence="4" id="KW-0804">Transcription</keyword>
<evidence type="ECO:0000256" key="2">
    <source>
        <dbReference type="ARBA" id="ARBA00023015"/>
    </source>
</evidence>
<dbReference type="PANTHER" id="PTHR11969">
    <property type="entry name" value="MAX DIMERIZATION, MAD"/>
    <property type="match status" value="1"/>
</dbReference>
<keyword evidence="6" id="KW-0175">Coiled coil</keyword>
<dbReference type="EMBL" id="SEYY01000585">
    <property type="protein sequence ID" value="KAB7506925.1"/>
    <property type="molecule type" value="Genomic_DNA"/>
</dbReference>
<accession>A0A5N5TL82</accession>
<dbReference type="GO" id="GO:0000978">
    <property type="term" value="F:RNA polymerase II cis-regulatory region sequence-specific DNA binding"/>
    <property type="evidence" value="ECO:0007669"/>
    <property type="project" value="TreeGrafter"/>
</dbReference>
<sequence>DEKKSEASELRTGIVVDGSPAPLAVSFTPPHPSVTTTVCPLDRRGLSVPSADDRHMLHRRRGGHYSPSAANGRTSPILSPSFSLSPSLLSSSSSSSLDSPLGLVNTFKSNSSNNNNNNNNNNNGDSSDSGCQPTLSHLSLDSAANARIQTNGFLRPNGLSKPHSPLSRDFDEQYSKDESKKRSGSTPSREVHNKLEKNRRAHLKECFETLRQREYENEMEKLARQKIQYQQHLSALKKELQAKWEHIDIAKILPDMASLEQNRERDTKSTTTASEQPDFEDDSLDSSAHSNSLTLTSSPELKNGASSQPVDLTPSPNPECLSYITTTPREQYQDPNQPLNLSTSTLEFQKSAIRASQQRINGEWPLRRNSHYSVSPYANEDKISVAKPLVGRIHSPRSGGNIQMAKLSSTSPHSVNVGRNNTSNLSTNLSHISTISVKGQVPTSCSTNTTSSHATHLVKPGSSVSSHLSSMTNIVTTFPNLTSAAQSGPSLQNHPCSNVGGNAQAISSVSSTQDNNIQTVPSTMALSTHVPHLSTIGTTIARVSMTAACSSSNNNSVTVASQEHPLPIVGGNGIPIPAQLVTGGVHISSSQGAILSQPTIQVITPEGCKLLPAEHTHNGTKSLAFTLTHPGGLEHLSTGEDGKTGPVMVAMSKNGLSALHVTVPASGRTLTSTIGTPVPVTSVPLNLTVGGSATAVKVTQSGTTSIIPSYLPLTHANGITQLVQGMSLVGPLVVSQSQRGIVVPAGGAAGKGVKTQGVSGNGGTNVPLVPAHYASTIAGGLVNSVVVVSAPTVVAQSGPISSTASAVTSSGAVQSAKH</sequence>
<feature type="compositionally biased region" description="Polar residues" evidence="7">
    <location>
        <begin position="285"/>
        <end position="310"/>
    </location>
</feature>
<dbReference type="AlphaFoldDB" id="A0A5N5TL82"/>
<evidence type="ECO:0000256" key="4">
    <source>
        <dbReference type="ARBA" id="ARBA00023163"/>
    </source>
</evidence>
<protein>
    <submittedName>
        <fullName evidence="9">Max-binding protein MNT</fullName>
    </submittedName>
</protein>
<dbReference type="GO" id="GO:0000981">
    <property type="term" value="F:DNA-binding transcription factor activity, RNA polymerase II-specific"/>
    <property type="evidence" value="ECO:0007669"/>
    <property type="project" value="TreeGrafter"/>
</dbReference>
<feature type="non-terminal residue" evidence="9">
    <location>
        <position position="1"/>
    </location>
</feature>
<feature type="domain" description="BHLH" evidence="8">
    <location>
        <begin position="189"/>
        <end position="212"/>
    </location>
</feature>